<evidence type="ECO:0000256" key="1">
    <source>
        <dbReference type="SAM" id="MobiDB-lite"/>
    </source>
</evidence>
<comment type="caution">
    <text evidence="2">The sequence shown here is derived from an EMBL/GenBank/DDBJ whole genome shotgun (WGS) entry which is preliminary data.</text>
</comment>
<reference evidence="2" key="1">
    <citation type="submission" date="2021-01" db="EMBL/GenBank/DDBJ databases">
        <title>Adiantum capillus-veneris genome.</title>
        <authorList>
            <person name="Fang Y."/>
            <person name="Liao Q."/>
        </authorList>
    </citation>
    <scope>NUCLEOTIDE SEQUENCE</scope>
    <source>
        <strain evidence="2">H3</strain>
        <tissue evidence="2">Leaf</tissue>
    </source>
</reference>
<gene>
    <name evidence="2" type="ORF">GOP47_0010808</name>
</gene>
<keyword evidence="3" id="KW-1185">Reference proteome</keyword>
<feature type="compositionally biased region" description="Polar residues" evidence="1">
    <location>
        <begin position="60"/>
        <end position="70"/>
    </location>
</feature>
<name>A0A9D4UWS2_ADICA</name>
<dbReference type="EMBL" id="JABFUD020000010">
    <property type="protein sequence ID" value="KAI5074847.1"/>
    <property type="molecule type" value="Genomic_DNA"/>
</dbReference>
<dbReference type="AlphaFoldDB" id="A0A9D4UWS2"/>
<proteinExistence type="predicted"/>
<sequence length="137" mass="15562">MGEMGTHTVHKLDASLYPSRYPTPQATQNHTPMHTFCRPSQYKPPSRNHGYTHSHREATHASTAHTSCPHNISTSLSLSLSAHRHTNPEPPLPRAFGKEHEVDNIDRKLDKKNTINYVSHQPDQYKDDDFEIVDCIA</sequence>
<feature type="region of interest" description="Disordered" evidence="1">
    <location>
        <begin position="27"/>
        <end position="70"/>
    </location>
</feature>
<accession>A0A9D4UWS2</accession>
<protein>
    <submittedName>
        <fullName evidence="2">Uncharacterized protein</fullName>
    </submittedName>
</protein>
<dbReference type="Proteomes" id="UP000886520">
    <property type="component" value="Chromosome 10"/>
</dbReference>
<organism evidence="2 3">
    <name type="scientific">Adiantum capillus-veneris</name>
    <name type="common">Maidenhair fern</name>
    <dbReference type="NCBI Taxonomy" id="13818"/>
    <lineage>
        <taxon>Eukaryota</taxon>
        <taxon>Viridiplantae</taxon>
        <taxon>Streptophyta</taxon>
        <taxon>Embryophyta</taxon>
        <taxon>Tracheophyta</taxon>
        <taxon>Polypodiopsida</taxon>
        <taxon>Polypodiidae</taxon>
        <taxon>Polypodiales</taxon>
        <taxon>Pteridineae</taxon>
        <taxon>Pteridaceae</taxon>
        <taxon>Vittarioideae</taxon>
        <taxon>Adiantum</taxon>
    </lineage>
</organism>
<evidence type="ECO:0000313" key="2">
    <source>
        <dbReference type="EMBL" id="KAI5074847.1"/>
    </source>
</evidence>
<evidence type="ECO:0000313" key="3">
    <source>
        <dbReference type="Proteomes" id="UP000886520"/>
    </source>
</evidence>